<dbReference type="GO" id="GO:0030267">
    <property type="term" value="F:glyoxylate reductase (NADPH) activity"/>
    <property type="evidence" value="ECO:0007669"/>
    <property type="project" value="TreeGrafter"/>
</dbReference>
<dbReference type="GO" id="GO:0008465">
    <property type="term" value="F:hydroxypyruvate reductase (NADH) activity"/>
    <property type="evidence" value="ECO:0007669"/>
    <property type="project" value="TreeGrafter"/>
</dbReference>
<name>A0A9C7PV03_9RHOD</name>
<dbReference type="CDD" id="cd05301">
    <property type="entry name" value="GDH"/>
    <property type="match status" value="1"/>
</dbReference>
<dbReference type="PANTHER" id="PTHR10996">
    <property type="entry name" value="2-HYDROXYACID DEHYDROGENASE-RELATED"/>
    <property type="match status" value="1"/>
</dbReference>
<protein>
    <recommendedName>
        <fullName evidence="7">Glyoxylate reductase/hydroxypyruvate reductase</fullName>
    </recommendedName>
</protein>
<gene>
    <name evidence="5" type="ORF">GpartN1_g2687.t1</name>
</gene>
<dbReference type="GO" id="GO:0051287">
    <property type="term" value="F:NAD binding"/>
    <property type="evidence" value="ECO:0007669"/>
    <property type="project" value="InterPro"/>
</dbReference>
<evidence type="ECO:0000259" key="3">
    <source>
        <dbReference type="Pfam" id="PF00389"/>
    </source>
</evidence>
<dbReference type="OrthoDB" id="298012at2759"/>
<accession>A0A9C7PV03</accession>
<feature type="domain" description="D-isomer specific 2-hydroxyacid dehydrogenase catalytic" evidence="3">
    <location>
        <begin position="47"/>
        <end position="365"/>
    </location>
</feature>
<feature type="domain" description="D-isomer specific 2-hydroxyacid dehydrogenase NAD-binding" evidence="4">
    <location>
        <begin position="158"/>
        <end position="334"/>
    </location>
</feature>
<dbReference type="Proteomes" id="UP001061958">
    <property type="component" value="Unassembled WGS sequence"/>
</dbReference>
<dbReference type="EMBL" id="BQMJ01000019">
    <property type="protein sequence ID" value="GJQ10896.1"/>
    <property type="molecule type" value="Genomic_DNA"/>
</dbReference>
<dbReference type="SUPFAM" id="SSF52283">
    <property type="entry name" value="Formate/glycerate dehydrogenase catalytic domain-like"/>
    <property type="match status" value="1"/>
</dbReference>
<reference evidence="5" key="2">
    <citation type="submission" date="2022-01" db="EMBL/GenBank/DDBJ databases">
        <authorList>
            <person name="Hirooka S."/>
            <person name="Miyagishima S.Y."/>
        </authorList>
    </citation>
    <scope>NUCLEOTIDE SEQUENCE</scope>
    <source>
        <strain evidence="5">NBRC 102759</strain>
    </source>
</reference>
<dbReference type="Pfam" id="PF00389">
    <property type="entry name" value="2-Hacid_dh"/>
    <property type="match status" value="1"/>
</dbReference>
<reference evidence="5" key="1">
    <citation type="journal article" date="2022" name="Proc. Natl. Acad. Sci. U.S.A.">
        <title>Life cycle and functional genomics of the unicellular red alga Galdieria for elucidating algal and plant evolution and industrial use.</title>
        <authorList>
            <person name="Hirooka S."/>
            <person name="Itabashi T."/>
            <person name="Ichinose T.M."/>
            <person name="Onuma R."/>
            <person name="Fujiwara T."/>
            <person name="Yamashita S."/>
            <person name="Jong L.W."/>
            <person name="Tomita R."/>
            <person name="Iwane A.H."/>
            <person name="Miyagishima S.Y."/>
        </authorList>
    </citation>
    <scope>NUCLEOTIDE SEQUENCE</scope>
    <source>
        <strain evidence="5">NBRC 102759</strain>
    </source>
</reference>
<sequence length="365" mass="40844">MRQSKLLFQSTCNFLNKQKTFRYKKTSYFSQHSAFYCLKTAEGPKVLVTRKLFDPALRKIREAFPAVQLDVWPDEQTPIPRNVFLEKVSSGVDGIICMLSDKVDSELLKHSPKNKLKVVSTMSVGFNHIDLETCRQHKIKVGNTPDVLTETTADLVVGLTLATCRRFREAISSVEQGKWGSWSPYWLCGVDVHHSKVGIIGFGRIGQAVARRFLGFDCQILYNSRTEKTVGKKMGASFVDLDTLLRESDIVIPQCLLSEETRNMFNLEAFKKMKPSAIFINASRGEVVDQEALYQALKQGLIRAAGLDVCVPEPLPPSHPLLSLPNCTILPHIGSASTSTREKMSYMCVENLIAGLENQSLPYPV</sequence>
<evidence type="ECO:0000259" key="4">
    <source>
        <dbReference type="Pfam" id="PF02826"/>
    </source>
</evidence>
<dbReference type="Gene3D" id="3.40.50.720">
    <property type="entry name" value="NAD(P)-binding Rossmann-like Domain"/>
    <property type="match status" value="2"/>
</dbReference>
<evidence type="ECO:0000313" key="6">
    <source>
        <dbReference type="Proteomes" id="UP001061958"/>
    </source>
</evidence>
<dbReference type="InterPro" id="IPR036291">
    <property type="entry name" value="NAD(P)-bd_dom_sf"/>
</dbReference>
<comment type="caution">
    <text evidence="5">The sequence shown here is derived from an EMBL/GenBank/DDBJ whole genome shotgun (WGS) entry which is preliminary data.</text>
</comment>
<proteinExistence type="inferred from homology"/>
<evidence type="ECO:0000313" key="5">
    <source>
        <dbReference type="EMBL" id="GJQ10896.1"/>
    </source>
</evidence>
<dbReference type="SUPFAM" id="SSF51735">
    <property type="entry name" value="NAD(P)-binding Rossmann-fold domains"/>
    <property type="match status" value="1"/>
</dbReference>
<dbReference type="InterPro" id="IPR050223">
    <property type="entry name" value="D-isomer_2-hydroxyacid_DH"/>
</dbReference>
<keyword evidence="1 2" id="KW-0560">Oxidoreductase</keyword>
<dbReference type="InterPro" id="IPR006139">
    <property type="entry name" value="D-isomer_2_OHA_DH_cat_dom"/>
</dbReference>
<dbReference type="GO" id="GO:0005829">
    <property type="term" value="C:cytosol"/>
    <property type="evidence" value="ECO:0007669"/>
    <property type="project" value="TreeGrafter"/>
</dbReference>
<dbReference type="Pfam" id="PF02826">
    <property type="entry name" value="2-Hacid_dh_C"/>
    <property type="match status" value="1"/>
</dbReference>
<dbReference type="InterPro" id="IPR006140">
    <property type="entry name" value="D-isomer_DH_NAD-bd"/>
</dbReference>
<evidence type="ECO:0008006" key="7">
    <source>
        <dbReference type="Google" id="ProtNLM"/>
    </source>
</evidence>
<organism evidence="5 6">
    <name type="scientific">Galdieria partita</name>
    <dbReference type="NCBI Taxonomy" id="83374"/>
    <lineage>
        <taxon>Eukaryota</taxon>
        <taxon>Rhodophyta</taxon>
        <taxon>Bangiophyceae</taxon>
        <taxon>Galdieriales</taxon>
        <taxon>Galdieriaceae</taxon>
        <taxon>Galdieria</taxon>
    </lineage>
</organism>
<comment type="similarity">
    <text evidence="2">Belongs to the D-isomer specific 2-hydroxyacid dehydrogenase family.</text>
</comment>
<keyword evidence="6" id="KW-1185">Reference proteome</keyword>
<dbReference type="PROSITE" id="PS00671">
    <property type="entry name" value="D_2_HYDROXYACID_DH_3"/>
    <property type="match status" value="1"/>
</dbReference>
<dbReference type="AlphaFoldDB" id="A0A9C7PV03"/>
<dbReference type="InterPro" id="IPR029753">
    <property type="entry name" value="D-isomer_DH_CS"/>
</dbReference>
<evidence type="ECO:0000256" key="2">
    <source>
        <dbReference type="RuleBase" id="RU003719"/>
    </source>
</evidence>
<dbReference type="FunFam" id="3.40.50.720:FF:000026">
    <property type="entry name" value="Glyoxylate/hydroxypyruvate reductase B"/>
    <property type="match status" value="1"/>
</dbReference>
<dbReference type="PANTHER" id="PTHR10996:SF277">
    <property type="entry name" value="GLYOXYLATE REDUCTASE_HYDROXYPYRUVATE REDUCTASE"/>
    <property type="match status" value="1"/>
</dbReference>
<evidence type="ECO:0000256" key="1">
    <source>
        <dbReference type="ARBA" id="ARBA00023002"/>
    </source>
</evidence>